<dbReference type="PANTHER" id="PTHR43327:SF10">
    <property type="entry name" value="STOMATIN-LIKE PROTEIN 2, MITOCHONDRIAL"/>
    <property type="match status" value="1"/>
</dbReference>
<evidence type="ECO:0000313" key="4">
    <source>
        <dbReference type="Proteomes" id="UP000053372"/>
    </source>
</evidence>
<dbReference type="AlphaFoldDB" id="A0A0V7ZPM7"/>
<comment type="caution">
    <text evidence="3">The sequence shown here is derived from an EMBL/GenBank/DDBJ whole genome shotgun (WGS) entry which is preliminary data.</text>
</comment>
<dbReference type="Gene3D" id="3.30.479.30">
    <property type="entry name" value="Band 7 domain"/>
    <property type="match status" value="1"/>
</dbReference>
<dbReference type="GO" id="GO:0008233">
    <property type="term" value="F:peptidase activity"/>
    <property type="evidence" value="ECO:0007669"/>
    <property type="project" value="UniProtKB-KW"/>
</dbReference>
<dbReference type="FunFam" id="3.30.479.30:FF:000004">
    <property type="entry name" value="Putative membrane protease family, stomatin"/>
    <property type="match status" value="1"/>
</dbReference>
<dbReference type="RefSeq" id="WP_027840301.1">
    <property type="nucleotide sequence ID" value="NZ_LMTZ01000096.1"/>
</dbReference>
<dbReference type="EMBL" id="LMTZ01000096">
    <property type="protein sequence ID" value="KST66505.1"/>
    <property type="molecule type" value="Genomic_DNA"/>
</dbReference>
<dbReference type="OrthoDB" id="9809197at2"/>
<accession>A0A0V7ZPM7</accession>
<dbReference type="InterPro" id="IPR050710">
    <property type="entry name" value="Band7/mec-2_domain"/>
</dbReference>
<proteinExistence type="inferred from homology"/>
<dbReference type="Pfam" id="PF01145">
    <property type="entry name" value="Band_7"/>
    <property type="match status" value="1"/>
</dbReference>
<dbReference type="InterPro" id="IPR001107">
    <property type="entry name" value="Band_7"/>
</dbReference>
<dbReference type="GO" id="GO:0098552">
    <property type="term" value="C:side of membrane"/>
    <property type="evidence" value="ECO:0007669"/>
    <property type="project" value="UniProtKB-ARBA"/>
</dbReference>
<keyword evidence="3" id="KW-0378">Hydrolase</keyword>
<gene>
    <name evidence="3" type="ORF">BC008_43015</name>
</gene>
<dbReference type="CDD" id="cd08829">
    <property type="entry name" value="SPFH_paraslipin"/>
    <property type="match status" value="1"/>
</dbReference>
<dbReference type="GO" id="GO:0005886">
    <property type="term" value="C:plasma membrane"/>
    <property type="evidence" value="ECO:0007669"/>
    <property type="project" value="UniProtKB-ARBA"/>
</dbReference>
<evidence type="ECO:0000259" key="2">
    <source>
        <dbReference type="SMART" id="SM00244"/>
    </source>
</evidence>
<keyword evidence="4" id="KW-1185">Reference proteome</keyword>
<feature type="domain" description="Band 7" evidence="2">
    <location>
        <begin position="17"/>
        <end position="175"/>
    </location>
</feature>
<dbReference type="Proteomes" id="UP000053372">
    <property type="component" value="Unassembled WGS sequence"/>
</dbReference>
<dbReference type="InterPro" id="IPR001972">
    <property type="entry name" value="Stomatin_HflK_fam"/>
</dbReference>
<dbReference type="PRINTS" id="PR00721">
    <property type="entry name" value="STOMATIN"/>
</dbReference>
<sequence length="283" mass="32089">MNTIIVMVLILMGYALSSTKMINEGNEALVERFGKYRRKLKPGINFIFPLLDQIVMEDTVREQVLDIKPQNVITRDNVYLEVDGVVFWKIIDMEKSFYKIDDIQTALTNLVTVEFRASIAERTLEETIASRNQMNQALLEVLNHTSRDWGVEIIRVDIQDIKPPQSVQESMAEQNAAEMKKRAVIAEAEGERQAAIKKAEATRTSMQIIAEALRTNPDTKDILRYLVAQDYVDASQKLSESKNAKIVFMDPIKSGEVYNQIITEEVVEESLHKEPPENGNGAA</sequence>
<dbReference type="InterPro" id="IPR036013">
    <property type="entry name" value="Band_7/SPFH_dom_sf"/>
</dbReference>
<keyword evidence="3" id="KW-0645">Protease</keyword>
<reference evidence="3 4" key="1">
    <citation type="journal article" date="2015" name="Genome Announc.">
        <title>Draft Genome of the Euendolithic (true boring) Cyanobacterium Mastigocoleus testarum strain BC008.</title>
        <authorList>
            <person name="Guida B.S."/>
            <person name="Garcia-Pichel F."/>
        </authorList>
    </citation>
    <scope>NUCLEOTIDE SEQUENCE [LARGE SCALE GENOMIC DNA]</scope>
    <source>
        <strain evidence="3 4">BC008</strain>
    </source>
</reference>
<comment type="similarity">
    <text evidence="1">Belongs to the band 7/mec-2 family.</text>
</comment>
<dbReference type="SMART" id="SM00244">
    <property type="entry name" value="PHB"/>
    <property type="match status" value="1"/>
</dbReference>
<evidence type="ECO:0000256" key="1">
    <source>
        <dbReference type="ARBA" id="ARBA00008164"/>
    </source>
</evidence>
<dbReference type="PANTHER" id="PTHR43327">
    <property type="entry name" value="STOMATIN-LIKE PROTEIN 2, MITOCHONDRIAL"/>
    <property type="match status" value="1"/>
</dbReference>
<organism evidence="3 4">
    <name type="scientific">Mastigocoleus testarum BC008</name>
    <dbReference type="NCBI Taxonomy" id="371196"/>
    <lineage>
        <taxon>Bacteria</taxon>
        <taxon>Bacillati</taxon>
        <taxon>Cyanobacteriota</taxon>
        <taxon>Cyanophyceae</taxon>
        <taxon>Nostocales</taxon>
        <taxon>Hapalosiphonaceae</taxon>
        <taxon>Mastigocoleus</taxon>
    </lineage>
</organism>
<dbReference type="SUPFAM" id="SSF117892">
    <property type="entry name" value="Band 7/SPFH domain"/>
    <property type="match status" value="1"/>
</dbReference>
<dbReference type="GO" id="GO:0006508">
    <property type="term" value="P:proteolysis"/>
    <property type="evidence" value="ECO:0007669"/>
    <property type="project" value="UniProtKB-KW"/>
</dbReference>
<evidence type="ECO:0000313" key="3">
    <source>
        <dbReference type="EMBL" id="KST66505.1"/>
    </source>
</evidence>
<protein>
    <submittedName>
        <fullName evidence="3">Membrane protease subunit, stomatin/prohibitin</fullName>
    </submittedName>
</protein>
<name>A0A0V7ZPM7_9CYAN</name>